<dbReference type="PANTHER" id="PTHR47396">
    <property type="entry name" value="TYPE I RESTRICTION ENZYME ECOKI R PROTEIN"/>
    <property type="match status" value="1"/>
</dbReference>
<dbReference type="SMART" id="SM00487">
    <property type="entry name" value="DEXDc"/>
    <property type="match status" value="1"/>
</dbReference>
<evidence type="ECO:0000313" key="2">
    <source>
        <dbReference type="EMBL" id="NEK23564.1"/>
    </source>
</evidence>
<dbReference type="Pfam" id="PF04851">
    <property type="entry name" value="ResIII"/>
    <property type="match status" value="1"/>
</dbReference>
<keyword evidence="2" id="KW-0067">ATP-binding</keyword>
<name>A0A6P0CGG6_9RHOB</name>
<evidence type="ECO:0000313" key="3">
    <source>
        <dbReference type="Proteomes" id="UP000468591"/>
    </source>
</evidence>
<dbReference type="InterPro" id="IPR006935">
    <property type="entry name" value="Helicase/UvrB_N"/>
</dbReference>
<dbReference type="RefSeq" id="WP_164354482.1">
    <property type="nucleotide sequence ID" value="NZ_JAABNT010000008.1"/>
</dbReference>
<keyword evidence="2" id="KW-0547">Nucleotide-binding</keyword>
<dbReference type="GO" id="GO:0005524">
    <property type="term" value="F:ATP binding"/>
    <property type="evidence" value="ECO:0007669"/>
    <property type="project" value="InterPro"/>
</dbReference>
<protein>
    <submittedName>
        <fullName evidence="2">DEAD/DEAH box helicase family protein</fullName>
    </submittedName>
</protein>
<dbReference type="InterPro" id="IPR027417">
    <property type="entry name" value="P-loop_NTPase"/>
</dbReference>
<dbReference type="InterPro" id="IPR050742">
    <property type="entry name" value="Helicase_Restrict-Modif_Enz"/>
</dbReference>
<organism evidence="2 3">
    <name type="scientific">Sulfitobacter sediminilitoris</name>
    <dbReference type="NCBI Taxonomy" id="2698830"/>
    <lineage>
        <taxon>Bacteria</taxon>
        <taxon>Pseudomonadati</taxon>
        <taxon>Pseudomonadota</taxon>
        <taxon>Alphaproteobacteria</taxon>
        <taxon>Rhodobacterales</taxon>
        <taxon>Roseobacteraceae</taxon>
        <taxon>Sulfitobacter</taxon>
    </lineage>
</organism>
<evidence type="ECO:0000259" key="1">
    <source>
        <dbReference type="PROSITE" id="PS51192"/>
    </source>
</evidence>
<dbReference type="PANTHER" id="PTHR47396:SF1">
    <property type="entry name" value="ATP-DEPENDENT HELICASE IRC3-RELATED"/>
    <property type="match status" value="1"/>
</dbReference>
<keyword evidence="3" id="KW-1185">Reference proteome</keyword>
<accession>A0A6P0CGG6</accession>
<dbReference type="AlphaFoldDB" id="A0A6P0CGG6"/>
<comment type="caution">
    <text evidence="2">The sequence shown here is derived from an EMBL/GenBank/DDBJ whole genome shotgun (WGS) entry which is preliminary data.</text>
</comment>
<feature type="domain" description="Helicase ATP-binding" evidence="1">
    <location>
        <begin position="20"/>
        <end position="179"/>
    </location>
</feature>
<dbReference type="SUPFAM" id="SSF52540">
    <property type="entry name" value="P-loop containing nucleoside triphosphate hydrolases"/>
    <property type="match status" value="2"/>
</dbReference>
<dbReference type="Gene3D" id="3.40.50.300">
    <property type="entry name" value="P-loop containing nucleotide triphosphate hydrolases"/>
    <property type="match status" value="2"/>
</dbReference>
<dbReference type="GO" id="GO:0004386">
    <property type="term" value="F:helicase activity"/>
    <property type="evidence" value="ECO:0007669"/>
    <property type="project" value="UniProtKB-KW"/>
</dbReference>
<dbReference type="EMBL" id="JAABNT010000008">
    <property type="protein sequence ID" value="NEK23564.1"/>
    <property type="molecule type" value="Genomic_DNA"/>
</dbReference>
<keyword evidence="2" id="KW-0347">Helicase</keyword>
<dbReference type="PROSITE" id="PS51192">
    <property type="entry name" value="HELICASE_ATP_BIND_1"/>
    <property type="match status" value="1"/>
</dbReference>
<dbReference type="Proteomes" id="UP000468591">
    <property type="component" value="Unassembled WGS sequence"/>
</dbReference>
<reference evidence="2 3" key="1">
    <citation type="submission" date="2020-01" db="EMBL/GenBank/DDBJ databases">
        <title>Sulfitobacter sediminilitoris sp. nov., isolated from a tidal flat.</title>
        <authorList>
            <person name="Park S."/>
            <person name="Yoon J.-H."/>
        </authorList>
    </citation>
    <scope>NUCLEOTIDE SEQUENCE [LARGE SCALE GENOMIC DNA]</scope>
    <source>
        <strain evidence="2 3">JBTF-M27</strain>
    </source>
</reference>
<sequence>MTTINLRPWQADCANKAMDWLQAGEDRHFLINAAPGAGKTICASVIAQRLFDAKMIDRVIVIAPRTTVVNQWADEFKFVTGRAMLKITGADDDPENYGVDLCATWSAIQSSLDGLQAVCRKDRTLVICDEHHHAAVEAAWGDGANGAFADAQFTLILTGTPIRSDGKESVWLAYDDQGLIDHPEGGTYTLTYGEAVDLDYCRPITFHRHEGKFSVKLDDGENISVSGTEETQFSAGLKRIRGLQQALDYYKLACTPKYLPSGAADTNSYQASMLEWCIEKLNDLRLRMPEAAGLIIAPNIPVAEYMADLLELLDGEKPVLVHNRVSNPEGKIAAFRNSKKRWIVSVAMISEGVDIQRLRVLAYLPNAQTELYFRQAMGRVVRNFGPQDDSRAYVVMPTHRVFEEYARRVEAEMSPAKLRPSDTPDTKVCPDCGAECPKDETSCQICDAEFPVRGPRMKTCEACGSLNTLGAKDCQSCGEAFGHDFEISLNDALRVGAIIRGMDLDEEEVQEGEAVRDVFRKGVLSSGDDQLIKILKHLPEESYGRLARMFENNQ</sequence>
<keyword evidence="2" id="KW-0378">Hydrolase</keyword>
<dbReference type="GO" id="GO:0016787">
    <property type="term" value="F:hydrolase activity"/>
    <property type="evidence" value="ECO:0007669"/>
    <property type="project" value="InterPro"/>
</dbReference>
<dbReference type="InterPro" id="IPR014001">
    <property type="entry name" value="Helicase_ATP-bd"/>
</dbReference>
<dbReference type="GO" id="GO:0003677">
    <property type="term" value="F:DNA binding"/>
    <property type="evidence" value="ECO:0007669"/>
    <property type="project" value="InterPro"/>
</dbReference>
<proteinExistence type="predicted"/>
<gene>
    <name evidence="2" type="ORF">GV827_14265</name>
</gene>
<dbReference type="GO" id="GO:0005829">
    <property type="term" value="C:cytosol"/>
    <property type="evidence" value="ECO:0007669"/>
    <property type="project" value="TreeGrafter"/>
</dbReference>